<dbReference type="InterPro" id="IPR028267">
    <property type="entry name" value="Pianissimo_N"/>
</dbReference>
<dbReference type="Pfam" id="PF14664">
    <property type="entry name" value="RICTOR_N"/>
    <property type="match status" value="1"/>
</dbReference>
<feature type="region of interest" description="Disordered" evidence="3">
    <location>
        <begin position="1297"/>
        <end position="1332"/>
    </location>
</feature>
<gene>
    <name evidence="7" type="ORF">CVT25_012881</name>
</gene>
<feature type="region of interest" description="Disordered" evidence="3">
    <location>
        <begin position="1"/>
        <end position="29"/>
    </location>
</feature>
<accession>A0A409XLN7</accession>
<dbReference type="SMART" id="SM01303">
    <property type="entry name" value="RasGEF_N_2"/>
    <property type="match status" value="1"/>
</dbReference>
<dbReference type="InterPro" id="IPR029452">
    <property type="entry name" value="RICTOR_V"/>
</dbReference>
<dbReference type="PANTHER" id="PTHR13298">
    <property type="entry name" value="CYTOSOLIC REGULATOR PIANISSIMO"/>
    <property type="match status" value="1"/>
</dbReference>
<feature type="domain" description="Rapamycin-insensitive companion of mTOR" evidence="6">
    <location>
        <begin position="1075"/>
        <end position="1147"/>
    </location>
</feature>
<evidence type="ECO:0000313" key="7">
    <source>
        <dbReference type="EMBL" id="PPQ91668.1"/>
    </source>
</evidence>
<feature type="coiled-coil region" evidence="2">
    <location>
        <begin position="78"/>
        <end position="105"/>
    </location>
</feature>
<dbReference type="InterPro" id="IPR028268">
    <property type="entry name" value="Pianissimo_fam"/>
</dbReference>
<organism evidence="7 8">
    <name type="scientific">Psilocybe cyanescens</name>
    <dbReference type="NCBI Taxonomy" id="93625"/>
    <lineage>
        <taxon>Eukaryota</taxon>
        <taxon>Fungi</taxon>
        <taxon>Dikarya</taxon>
        <taxon>Basidiomycota</taxon>
        <taxon>Agaricomycotina</taxon>
        <taxon>Agaricomycetes</taxon>
        <taxon>Agaricomycetidae</taxon>
        <taxon>Agaricales</taxon>
        <taxon>Agaricineae</taxon>
        <taxon>Strophariaceae</taxon>
        <taxon>Psilocybe</taxon>
    </lineage>
</organism>
<dbReference type="STRING" id="93625.A0A409XLN7"/>
<dbReference type="InterPro" id="IPR016024">
    <property type="entry name" value="ARM-type_fold"/>
</dbReference>
<reference evidence="7 8" key="1">
    <citation type="journal article" date="2018" name="Evol. Lett.">
        <title>Horizontal gene cluster transfer increased hallucinogenic mushroom diversity.</title>
        <authorList>
            <person name="Reynolds H.T."/>
            <person name="Vijayakumar V."/>
            <person name="Gluck-Thaler E."/>
            <person name="Korotkin H.B."/>
            <person name="Matheny P.B."/>
            <person name="Slot J.C."/>
        </authorList>
    </citation>
    <scope>NUCLEOTIDE SEQUENCE [LARGE SCALE GENOMIC DNA]</scope>
    <source>
        <strain evidence="7 8">2631</strain>
    </source>
</reference>
<comment type="caution">
    <text evidence="7">The sequence shown here is derived from an EMBL/GenBank/DDBJ whole genome shotgun (WGS) entry which is preliminary data.</text>
</comment>
<feature type="compositionally biased region" description="Acidic residues" evidence="3">
    <location>
        <begin position="1308"/>
        <end position="1318"/>
    </location>
</feature>
<dbReference type="SUPFAM" id="SSF48371">
    <property type="entry name" value="ARM repeat"/>
    <property type="match status" value="1"/>
</dbReference>
<feature type="domain" description="Rapamycin-insensitive companion of mTOR N-terminal" evidence="5">
    <location>
        <begin position="191"/>
        <end position="569"/>
    </location>
</feature>
<evidence type="ECO:0000259" key="5">
    <source>
        <dbReference type="SMART" id="SM01308"/>
    </source>
</evidence>
<evidence type="ECO:0000256" key="3">
    <source>
        <dbReference type="SAM" id="MobiDB-lite"/>
    </source>
</evidence>
<sequence>MVTHLTIPSNSSSNVLSTSTTSTLVNTPNGEPAFSFAQLDGKPPSEQLDLLNKQLAVENRIKEGAENLLNMGLSDTPRLQVESELETAKNKINAITKRIEMQTSRLRAKPNNAGTVAAKRKIRPANGSATSIKLDDKGGEDFRTALQNATNYIKDLESISRSESSQSSPLPSASSSKINQSTPIDPNIQRIDTMAKLIEILRRHMRVRYELNFDEILHAVLPCFADKCSKQCRAAAYRVVRYSLINKDTVSRLGESLDWYFLKYNILLPSSLLRDNKHAVEKEQVIKLIRTIVEVGTTRRDSETKSGPGIVPLSEAVMRSVVAVAEHPEDPFRLICVQTLAEILVIDIDLASRTGVIRFLLHVLGEGPIEITPILASVFLHLVDSPRTRAYLQVGSDLELALTAITDAYGKGPDHAERMRGCAKVVQLMLRTWSGLMFYCADDMRAIRSLINTLQIPSLETREIILDMFFDLLNIKTPAWYQTFIDGRRLTMYRKSRDAAEYQYDTEKSTQTLKLTDQYLALLVAILTKAGLLQALTAMLEESTTGTNLTRKATLLMAEVLAMANRVLPLSLAAKIQAMPDVFLMATDYKQGENRIVGTTALSAIDSFNRNRTRLEPSVPVKGFRQRANSVEDAVRRGQRQVEQVKLKMSMQMDDRTHAYNKFDCILVLSHLFWQVMTTKDHSKWNFDTLQELIEGPLLNPKRMEEAIKVSRFIRRLMSFFHPFSHRFSDIKKTRASTRWVRLGCSLLTTLMASPDGVRYLSTEDQFLAQIVKSFAQLDPFNGVPDSDPIFSKKRVAETLTYGYLEMLGTLSKFKDGIELLEKFKVFTAFYHLSELRSREDLIKGIIENLDYSMFVNDFVLDYTLLMDALCSDGHPRIVLSKALTSSYKHIRLYATRHLGALIRGSPNANAWTLRLLLTQLYDPAPEVCELAVEFLEEACDSKEILQLVVEMQPTMDHLGDIGHRLLLKFMSTPMGFRYLYDAGYIVREMESWFNERNIDYVVEVEVFLSKVFNFSNSDDGDDLLEFDGTVPAHFYGEMAKTELGCQVLQEKGHFSEFSQFIKQHSHENEDVDLILKLKSILWAVGNVGATEGGLHFCEEEEIIPSILEIAENSPIPSVRGTCFFVLGLISSTSQGAEILDDYNWEATLSPLGMPTGLCIPADIDRFIFLPPWTATTPSKPDNRLLLPTIEPEIETITAIQNLANTVIANAASRSLARIKSRPETRSIFSSPEMYYRALHIMSTQRYRLPVRRYIVELFNQEMNEDLVAALADAAKRLKPSPSYKPPRTDTIRMSVFGRVGKSRAQSESDESDEDDDIGAAPAQAKPAVEQPTINLQPLQKIVGFSV</sequence>
<dbReference type="SMART" id="SM01310">
    <property type="entry name" value="RICTOR_V"/>
    <property type="match status" value="1"/>
</dbReference>
<evidence type="ECO:0000259" key="6">
    <source>
        <dbReference type="SMART" id="SM01310"/>
    </source>
</evidence>
<evidence type="ECO:0000259" key="4">
    <source>
        <dbReference type="SMART" id="SM01307"/>
    </source>
</evidence>
<feature type="compositionally biased region" description="Low complexity" evidence="3">
    <location>
        <begin position="8"/>
        <end position="29"/>
    </location>
</feature>
<evidence type="ECO:0000313" key="8">
    <source>
        <dbReference type="Proteomes" id="UP000283269"/>
    </source>
</evidence>
<feature type="compositionally biased region" description="Low complexity" evidence="3">
    <location>
        <begin position="161"/>
        <end position="176"/>
    </location>
</feature>
<dbReference type="InterPro" id="IPR036274">
    <property type="entry name" value="HR1_rpt_sf"/>
</dbReference>
<dbReference type="InterPro" id="IPR029453">
    <property type="entry name" value="Rictor_IV"/>
</dbReference>
<dbReference type="SUPFAM" id="SSF46585">
    <property type="entry name" value="HR1 repeat"/>
    <property type="match status" value="1"/>
</dbReference>
<dbReference type="PANTHER" id="PTHR13298:SF11">
    <property type="entry name" value="RAPAMYCIN-INSENSITIVE COMPANION OF MTOR"/>
    <property type="match status" value="1"/>
</dbReference>
<comment type="similarity">
    <text evidence="1">Belongs to the RICTOR family.</text>
</comment>
<name>A0A409XLN7_PSICY</name>
<dbReference type="SMART" id="SM01307">
    <property type="entry name" value="RICTOR_M"/>
    <property type="match status" value="1"/>
</dbReference>
<dbReference type="FunCoup" id="A0A409XLN7">
    <property type="interactions" value="255"/>
</dbReference>
<evidence type="ECO:0000256" key="1">
    <source>
        <dbReference type="ARBA" id="ARBA00008878"/>
    </source>
</evidence>
<keyword evidence="8" id="KW-1185">Reference proteome</keyword>
<dbReference type="GO" id="GO:0038203">
    <property type="term" value="P:TORC2 signaling"/>
    <property type="evidence" value="ECO:0007669"/>
    <property type="project" value="TreeGrafter"/>
</dbReference>
<dbReference type="GO" id="GO:0031932">
    <property type="term" value="C:TORC2 complex"/>
    <property type="evidence" value="ECO:0007669"/>
    <property type="project" value="InterPro"/>
</dbReference>
<proteinExistence type="inferred from homology"/>
<dbReference type="InParanoid" id="A0A409XLN7"/>
<dbReference type="Pfam" id="PF14663">
    <property type="entry name" value="RasGEF_N_2"/>
    <property type="match status" value="1"/>
</dbReference>
<dbReference type="Proteomes" id="UP000283269">
    <property type="component" value="Unassembled WGS sequence"/>
</dbReference>
<feature type="domain" description="Rapamycin-insensitive companion of mTOR middle" evidence="4">
    <location>
        <begin position="664"/>
        <end position="905"/>
    </location>
</feature>
<evidence type="ECO:0000256" key="2">
    <source>
        <dbReference type="SAM" id="Coils"/>
    </source>
</evidence>
<keyword evidence="2" id="KW-0175">Coiled coil</keyword>
<evidence type="ECO:0008006" key="9">
    <source>
        <dbReference type="Google" id="ProtNLM"/>
    </source>
</evidence>
<dbReference type="Pfam" id="PF14668">
    <property type="entry name" value="RICTOR_V"/>
    <property type="match status" value="1"/>
</dbReference>
<dbReference type="InterPro" id="IPR029451">
    <property type="entry name" value="RICTOR_M"/>
</dbReference>
<dbReference type="SMART" id="SM01308">
    <property type="entry name" value="RICTOR_N"/>
    <property type="match status" value="1"/>
</dbReference>
<dbReference type="Pfam" id="PF14666">
    <property type="entry name" value="RICTOR_M"/>
    <property type="match status" value="1"/>
</dbReference>
<feature type="region of interest" description="Disordered" evidence="3">
    <location>
        <begin position="157"/>
        <end position="185"/>
    </location>
</feature>
<dbReference type="Gene3D" id="1.10.287.160">
    <property type="entry name" value="HR1 repeat"/>
    <property type="match status" value="1"/>
</dbReference>
<dbReference type="OrthoDB" id="271111at2759"/>
<protein>
    <recommendedName>
        <fullName evidence="9">REM-1 domain-containing protein</fullName>
    </recommendedName>
</protein>
<dbReference type="EMBL" id="NHYD01001265">
    <property type="protein sequence ID" value="PPQ91668.1"/>
    <property type="molecule type" value="Genomic_DNA"/>
</dbReference>